<reference evidence="5" key="1">
    <citation type="journal article" date="2013" name="PLoS ONE">
        <title>Metagenomic insights into the carbohydrate-active enzymes carried by the microorganisms adhering to solid digesta in the rumen of cows.</title>
        <authorList>
            <person name="Wang L."/>
            <person name="Hatem A."/>
            <person name="Catalyurek U.V."/>
            <person name="Morrison M."/>
            <person name="Yu Z."/>
        </authorList>
    </citation>
    <scope>NUCLEOTIDE SEQUENCE</scope>
</reference>
<proteinExistence type="inferred from homology"/>
<dbReference type="PIRSF" id="PIRSF016557">
    <property type="entry name" value="Caps_synth_CpsB"/>
    <property type="match status" value="1"/>
</dbReference>
<dbReference type="EC" id="3.1.3.48" evidence="2"/>
<comment type="catalytic activity">
    <reaction evidence="4">
        <text>O-phospho-L-tyrosyl-[protein] + H2O = L-tyrosyl-[protein] + phosphate</text>
        <dbReference type="Rhea" id="RHEA:10684"/>
        <dbReference type="Rhea" id="RHEA-COMP:10136"/>
        <dbReference type="Rhea" id="RHEA-COMP:20101"/>
        <dbReference type="ChEBI" id="CHEBI:15377"/>
        <dbReference type="ChEBI" id="CHEBI:43474"/>
        <dbReference type="ChEBI" id="CHEBI:46858"/>
        <dbReference type="ChEBI" id="CHEBI:61978"/>
        <dbReference type="EC" id="3.1.3.48"/>
    </reaction>
</comment>
<dbReference type="InterPro" id="IPR016667">
    <property type="entry name" value="Caps_polysacc_synth_CpsB/CapC"/>
</dbReference>
<accession>W0FIQ6</accession>
<dbReference type="GO" id="GO:0030145">
    <property type="term" value="F:manganese ion binding"/>
    <property type="evidence" value="ECO:0007669"/>
    <property type="project" value="InterPro"/>
</dbReference>
<organism evidence="5">
    <name type="scientific">uncultured bacterium Contig783</name>
    <dbReference type="NCBI Taxonomy" id="1393612"/>
    <lineage>
        <taxon>Bacteria</taxon>
        <taxon>environmental samples</taxon>
    </lineage>
</organism>
<dbReference type="SUPFAM" id="SSF89550">
    <property type="entry name" value="PHP domain-like"/>
    <property type="match status" value="1"/>
</dbReference>
<dbReference type="PANTHER" id="PTHR39181:SF1">
    <property type="entry name" value="TYROSINE-PROTEIN PHOSPHATASE YWQE"/>
    <property type="match status" value="1"/>
</dbReference>
<dbReference type="InterPro" id="IPR016195">
    <property type="entry name" value="Pol/histidinol_Pase-like"/>
</dbReference>
<dbReference type="GO" id="GO:0004725">
    <property type="term" value="F:protein tyrosine phosphatase activity"/>
    <property type="evidence" value="ECO:0007669"/>
    <property type="project" value="UniProtKB-EC"/>
</dbReference>
<protein>
    <recommendedName>
        <fullName evidence="2">protein-tyrosine-phosphatase</fullName>
        <ecNumber evidence="2">3.1.3.48</ecNumber>
    </recommendedName>
</protein>
<dbReference type="Gene3D" id="3.20.20.140">
    <property type="entry name" value="Metal-dependent hydrolases"/>
    <property type="match status" value="1"/>
</dbReference>
<name>W0FIQ6_9BACT</name>
<evidence type="ECO:0000256" key="3">
    <source>
        <dbReference type="ARBA" id="ARBA00022801"/>
    </source>
</evidence>
<dbReference type="AlphaFoldDB" id="W0FIQ6"/>
<evidence type="ECO:0000256" key="1">
    <source>
        <dbReference type="ARBA" id="ARBA00005750"/>
    </source>
</evidence>
<dbReference type="PANTHER" id="PTHR39181">
    <property type="entry name" value="TYROSINE-PROTEIN PHOSPHATASE YWQE"/>
    <property type="match status" value="1"/>
</dbReference>
<evidence type="ECO:0000313" key="5">
    <source>
        <dbReference type="EMBL" id="AHF24706.1"/>
    </source>
</evidence>
<evidence type="ECO:0000256" key="4">
    <source>
        <dbReference type="ARBA" id="ARBA00051722"/>
    </source>
</evidence>
<sequence length="238" mass="26911">MYDLHSHILPGIDDGSRDIEMSMSMLQASISQGIEGIALTPHFYADHSTPDRFLEKRTRAADSLAQAIMEKKIECPPLLLAAEVHFYRGMSRSRDLERLTYGDSRYILIEMPFSEWTSSTVTEIGDIRANLGLTPVLAHIGRYLGQKKAYIKELLSMDGLLIQSNSEFFLERKTAHKALRMLKAGNIDLLGSDCHNISDRKPDLGDAVEYIRNRSGDEPLWEIRRNSEKIFRAAGAVR</sequence>
<dbReference type="Pfam" id="PF19567">
    <property type="entry name" value="CpsB_CapC"/>
    <property type="match status" value="1"/>
</dbReference>
<dbReference type="EMBL" id="KC246803">
    <property type="protein sequence ID" value="AHF24706.1"/>
    <property type="molecule type" value="Genomic_DNA"/>
</dbReference>
<comment type="similarity">
    <text evidence="1">Belongs to the metallo-dependent hydrolases superfamily. CpsB/CapC family.</text>
</comment>
<keyword evidence="3" id="KW-0378">Hydrolase</keyword>
<evidence type="ECO:0000256" key="2">
    <source>
        <dbReference type="ARBA" id="ARBA00013064"/>
    </source>
</evidence>